<evidence type="ECO:0000313" key="4">
    <source>
        <dbReference type="EMBL" id="KAF2668736.1"/>
    </source>
</evidence>
<evidence type="ECO:0000256" key="1">
    <source>
        <dbReference type="SAM" id="MobiDB-lite"/>
    </source>
</evidence>
<dbReference type="AlphaFoldDB" id="A0A6A6UAV5"/>
<feature type="domain" description="Carboxylesterase type B" evidence="3">
    <location>
        <begin position="54"/>
        <end position="508"/>
    </location>
</feature>
<reference evidence="4" key="1">
    <citation type="journal article" date="2020" name="Stud. Mycol.">
        <title>101 Dothideomycetes genomes: a test case for predicting lifestyles and emergence of pathogens.</title>
        <authorList>
            <person name="Haridas S."/>
            <person name="Albert R."/>
            <person name="Binder M."/>
            <person name="Bloem J."/>
            <person name="Labutti K."/>
            <person name="Salamov A."/>
            <person name="Andreopoulos B."/>
            <person name="Baker S."/>
            <person name="Barry K."/>
            <person name="Bills G."/>
            <person name="Bluhm B."/>
            <person name="Cannon C."/>
            <person name="Castanera R."/>
            <person name="Culley D."/>
            <person name="Daum C."/>
            <person name="Ezra D."/>
            <person name="Gonzalez J."/>
            <person name="Henrissat B."/>
            <person name="Kuo A."/>
            <person name="Liang C."/>
            <person name="Lipzen A."/>
            <person name="Lutzoni F."/>
            <person name="Magnuson J."/>
            <person name="Mondo S."/>
            <person name="Nolan M."/>
            <person name="Ohm R."/>
            <person name="Pangilinan J."/>
            <person name="Park H.-J."/>
            <person name="Ramirez L."/>
            <person name="Alfaro M."/>
            <person name="Sun H."/>
            <person name="Tritt A."/>
            <person name="Yoshinaga Y."/>
            <person name="Zwiers L.-H."/>
            <person name="Turgeon B."/>
            <person name="Goodwin S."/>
            <person name="Spatafora J."/>
            <person name="Crous P."/>
            <person name="Grigoriev I."/>
        </authorList>
    </citation>
    <scope>NUCLEOTIDE SEQUENCE</scope>
    <source>
        <strain evidence="4">CBS 115976</strain>
    </source>
</reference>
<feature type="signal peptide" evidence="2">
    <location>
        <begin position="1"/>
        <end position="22"/>
    </location>
</feature>
<dbReference type="Pfam" id="PF00135">
    <property type="entry name" value="COesterase"/>
    <property type="match status" value="1"/>
</dbReference>
<feature type="region of interest" description="Disordered" evidence="1">
    <location>
        <begin position="75"/>
        <end position="94"/>
    </location>
</feature>
<sequence>MYSSRTAQIFVLASYAITSVLGAPGVDFQFEKRQGQLPILKLPYQSYQATNYTPATDVYTFRNIRYGASTAGSGRWALPKAPENNSTLSDGSYGPSCPQTVIPAPSIPGLPPGTLPPGAPPGGAFVPGPFSEDCLFLNLFVPGKALKNPSSKLPIIVSIHGGAYVIGNKDAADGTGIGNAILVAGNYRLGPFGFLAGTVVEAQGKPNAGFYDQIAVFEWVQKYSSLFGGDKTDVSAWGESAGGGSVFHHMIFEGGKRDPLFNKAIVQSPAISPQWDSRGQFTEDYKTIEQDVGCAGQGLACLRNVPTDNITLAGNAVQASAPGGVFRLGPAPDGKLIRQLAQLEYASGNYWKGIKSVISSHVANEAEIFFDQTVTTDAGFDDWLRRAYPKVAIDQNGWAKKIAQVYPPVNASGSPYKTESDRMRIFLQDTTFTCNTRFLSVAYIGQSWNIQYSTGDGLHGSDVFPTYYNGIPPNPMSQAYQSYLVSHATTGDPNTNRIKNATIEWPKVQLPELAFPVLEARNTSFGLIADTKNPLSRCSFVLGFFQGASAQMGYAV</sequence>
<keyword evidence="5" id="KW-1185">Reference proteome</keyword>
<feature type="chain" id="PRO_5025625124" evidence="2">
    <location>
        <begin position="23"/>
        <end position="556"/>
    </location>
</feature>
<evidence type="ECO:0000313" key="5">
    <source>
        <dbReference type="Proteomes" id="UP000799302"/>
    </source>
</evidence>
<dbReference type="PROSITE" id="PS00941">
    <property type="entry name" value="CARBOXYLESTERASE_B_2"/>
    <property type="match status" value="1"/>
</dbReference>
<dbReference type="GO" id="GO:0016787">
    <property type="term" value="F:hydrolase activity"/>
    <property type="evidence" value="ECO:0007669"/>
    <property type="project" value="UniProtKB-KW"/>
</dbReference>
<proteinExistence type="predicted"/>
<keyword evidence="2" id="KW-0732">Signal</keyword>
<keyword evidence="4" id="KW-0378">Hydrolase</keyword>
<dbReference type="Proteomes" id="UP000799302">
    <property type="component" value="Unassembled WGS sequence"/>
</dbReference>
<dbReference type="InterPro" id="IPR002018">
    <property type="entry name" value="CarbesteraseB"/>
</dbReference>
<evidence type="ECO:0000259" key="3">
    <source>
        <dbReference type="Pfam" id="PF00135"/>
    </source>
</evidence>
<dbReference type="PANTHER" id="PTHR11559">
    <property type="entry name" value="CARBOXYLESTERASE"/>
    <property type="match status" value="1"/>
</dbReference>
<dbReference type="InterPro" id="IPR019819">
    <property type="entry name" value="Carboxylesterase_B_CS"/>
</dbReference>
<organism evidence="4 5">
    <name type="scientific">Microthyrium microscopicum</name>
    <dbReference type="NCBI Taxonomy" id="703497"/>
    <lineage>
        <taxon>Eukaryota</taxon>
        <taxon>Fungi</taxon>
        <taxon>Dikarya</taxon>
        <taxon>Ascomycota</taxon>
        <taxon>Pezizomycotina</taxon>
        <taxon>Dothideomycetes</taxon>
        <taxon>Dothideomycetes incertae sedis</taxon>
        <taxon>Microthyriales</taxon>
        <taxon>Microthyriaceae</taxon>
        <taxon>Microthyrium</taxon>
    </lineage>
</organism>
<dbReference type="EMBL" id="MU004236">
    <property type="protein sequence ID" value="KAF2668736.1"/>
    <property type="molecule type" value="Genomic_DNA"/>
</dbReference>
<dbReference type="SUPFAM" id="SSF53474">
    <property type="entry name" value="alpha/beta-Hydrolases"/>
    <property type="match status" value="1"/>
</dbReference>
<protein>
    <submittedName>
        <fullName evidence="4">Alpha/beta-hydrolase</fullName>
    </submittedName>
</protein>
<gene>
    <name evidence="4" type="ORF">BT63DRAFT_284065</name>
</gene>
<dbReference type="Gene3D" id="3.40.50.1820">
    <property type="entry name" value="alpha/beta hydrolase"/>
    <property type="match status" value="1"/>
</dbReference>
<accession>A0A6A6UAV5</accession>
<dbReference type="InterPro" id="IPR029058">
    <property type="entry name" value="AB_hydrolase_fold"/>
</dbReference>
<evidence type="ECO:0000256" key="2">
    <source>
        <dbReference type="SAM" id="SignalP"/>
    </source>
</evidence>
<dbReference type="OrthoDB" id="408631at2759"/>
<name>A0A6A6UAV5_9PEZI</name>
<dbReference type="InterPro" id="IPR050309">
    <property type="entry name" value="Type-B_Carboxylest/Lipase"/>
</dbReference>